<dbReference type="EMBL" id="JANAVB010012998">
    <property type="protein sequence ID" value="KAJ6835836.1"/>
    <property type="molecule type" value="Genomic_DNA"/>
</dbReference>
<proteinExistence type="predicted"/>
<evidence type="ECO:0000313" key="3">
    <source>
        <dbReference type="Proteomes" id="UP001140949"/>
    </source>
</evidence>
<dbReference type="AlphaFoldDB" id="A0AAX6H4E2"/>
<protein>
    <submittedName>
        <fullName evidence="2">E3 ubiquitin protein ligase RIE1</fullName>
    </submittedName>
</protein>
<name>A0AAX6H4E2_IRIPA</name>
<feature type="compositionally biased region" description="Basic residues" evidence="1">
    <location>
        <begin position="26"/>
        <end position="45"/>
    </location>
</feature>
<reference evidence="2" key="1">
    <citation type="journal article" date="2023" name="GigaByte">
        <title>Genome assembly of the bearded iris, Iris pallida Lam.</title>
        <authorList>
            <person name="Bruccoleri R.E."/>
            <person name="Oakeley E.J."/>
            <person name="Faust A.M.E."/>
            <person name="Altorfer M."/>
            <person name="Dessus-Babus S."/>
            <person name="Burckhardt D."/>
            <person name="Oertli M."/>
            <person name="Naumann U."/>
            <person name="Petersen F."/>
            <person name="Wong J."/>
        </authorList>
    </citation>
    <scope>NUCLEOTIDE SEQUENCE</scope>
    <source>
        <strain evidence="2">GSM-AAB239-AS_SAM_17_03QT</strain>
    </source>
</reference>
<organism evidence="2 3">
    <name type="scientific">Iris pallida</name>
    <name type="common">Sweet iris</name>
    <dbReference type="NCBI Taxonomy" id="29817"/>
    <lineage>
        <taxon>Eukaryota</taxon>
        <taxon>Viridiplantae</taxon>
        <taxon>Streptophyta</taxon>
        <taxon>Embryophyta</taxon>
        <taxon>Tracheophyta</taxon>
        <taxon>Spermatophyta</taxon>
        <taxon>Magnoliopsida</taxon>
        <taxon>Liliopsida</taxon>
        <taxon>Asparagales</taxon>
        <taxon>Iridaceae</taxon>
        <taxon>Iridoideae</taxon>
        <taxon>Irideae</taxon>
        <taxon>Iris</taxon>
    </lineage>
</organism>
<feature type="region of interest" description="Disordered" evidence="1">
    <location>
        <begin position="1"/>
        <end position="45"/>
    </location>
</feature>
<keyword evidence="3" id="KW-1185">Reference proteome</keyword>
<sequence>MSLWCGRSTGGGNGGKAYSTKLLGGRGHRHRPAQRRGAFTRKRRRARALSLRLDSRVDRGRRQPEVAVAIRRRRMRARCSRSGPVKASVGIWKLGTAAARPDWFGHQAGGVRCPCLLGGGATR</sequence>
<evidence type="ECO:0000313" key="2">
    <source>
        <dbReference type="EMBL" id="KAJ6835836.1"/>
    </source>
</evidence>
<accession>A0AAX6H4E2</accession>
<reference evidence="2" key="2">
    <citation type="submission" date="2023-04" db="EMBL/GenBank/DDBJ databases">
        <authorList>
            <person name="Bruccoleri R.E."/>
            <person name="Oakeley E.J."/>
            <person name="Faust A.-M."/>
            <person name="Dessus-Babus S."/>
            <person name="Altorfer M."/>
            <person name="Burckhardt D."/>
            <person name="Oertli M."/>
            <person name="Naumann U."/>
            <person name="Petersen F."/>
            <person name="Wong J."/>
        </authorList>
    </citation>
    <scope>NUCLEOTIDE SEQUENCE</scope>
    <source>
        <strain evidence="2">GSM-AAB239-AS_SAM_17_03QT</strain>
        <tissue evidence="2">Leaf</tissue>
    </source>
</reference>
<comment type="caution">
    <text evidence="2">The sequence shown here is derived from an EMBL/GenBank/DDBJ whole genome shotgun (WGS) entry which is preliminary data.</text>
</comment>
<evidence type="ECO:0000256" key="1">
    <source>
        <dbReference type="SAM" id="MobiDB-lite"/>
    </source>
</evidence>
<dbReference type="Proteomes" id="UP001140949">
    <property type="component" value="Unassembled WGS sequence"/>
</dbReference>
<gene>
    <name evidence="2" type="ORF">M6B38_329900</name>
</gene>